<dbReference type="RefSeq" id="WP_021719561.1">
    <property type="nucleotide sequence ID" value="NZ_FR892770.1"/>
</dbReference>
<accession>R6WWR1</accession>
<gene>
    <name evidence="1" type="ORF">BN587_00470</name>
</gene>
<dbReference type="HOGENOM" id="CLU_946122_0_0_9"/>
<evidence type="ECO:0000313" key="1">
    <source>
        <dbReference type="EMBL" id="CDD11384.1"/>
    </source>
</evidence>
<dbReference type="Proteomes" id="UP000014937">
    <property type="component" value="Unassembled WGS sequence"/>
</dbReference>
<dbReference type="EMBL" id="CBGL010000087">
    <property type="protein sequence ID" value="CDD11384.1"/>
    <property type="molecule type" value="Genomic_DNA"/>
</dbReference>
<proteinExistence type="predicted"/>
<protein>
    <recommendedName>
        <fullName evidence="2">Class I SAM-dependent methyltransferase</fullName>
    </recommendedName>
</protein>
<comment type="caution">
    <text evidence="1">The sequence shown here is derived from an EMBL/GenBank/DDBJ whole genome shotgun (WGS) entry which is preliminary data.</text>
</comment>
<sequence length="294" mass="33939">MISITDYIYMKAQNLKEKLGKGSSLCSCRSLRFNGGNLPDYTNELLQDVYAMRYSLAYAYEYKEIYKKLLERMTLGRMLEVTSIGCGNMVDYWSLKHALPGECHVRYHGVDVIDWNDKFAACDGDHIDFAKQKIADYLSECDALNSDVYVLPKSISEINDDEIEAICRTIGEKGFTKNEVHFLFSMRAYKDNLKDDKSKAKKICEAIMELGMAPDADNGIVYEGENKKIYYSDRDFWIGKLMNGTYDMLYNFPMLCENYTKGICSCAMCNNNTNRPMLNAMYMRYQIFTFRKVA</sequence>
<dbReference type="AlphaFoldDB" id="R6WWR1"/>
<organism evidence="1">
    <name type="scientific">Phascolarctobacterium succinatutens CAG:287</name>
    <dbReference type="NCBI Taxonomy" id="1263101"/>
    <lineage>
        <taxon>Bacteria</taxon>
        <taxon>Bacillati</taxon>
        <taxon>Bacillota</taxon>
        <taxon>Negativicutes</taxon>
        <taxon>Acidaminococcales</taxon>
        <taxon>Acidaminococcaceae</taxon>
        <taxon>Phascolarctobacterium</taxon>
    </lineage>
</organism>
<reference evidence="1" key="1">
    <citation type="submission" date="2012-11" db="EMBL/GenBank/DDBJ databases">
        <title>Dependencies among metagenomic species, viruses, plasmids and units of genetic variation.</title>
        <authorList>
            <person name="Nielsen H.B."/>
            <person name="Almeida M."/>
            <person name="Juncker A.S."/>
            <person name="Rasmussen S."/>
            <person name="Li J."/>
            <person name="Sunagawa S."/>
            <person name="Plichta D."/>
            <person name="Gautier L."/>
            <person name="Le Chatelier E."/>
            <person name="Peletier E."/>
            <person name="Bonde I."/>
            <person name="Nielsen T."/>
            <person name="Manichanh C."/>
            <person name="Arumugam M."/>
            <person name="Batto J."/>
            <person name="Santos M.B.Q.D."/>
            <person name="Blom N."/>
            <person name="Borruel N."/>
            <person name="Burgdorf K.S."/>
            <person name="Boumezbeur F."/>
            <person name="Casellas F."/>
            <person name="Dore J."/>
            <person name="Guarner F."/>
            <person name="Hansen T."/>
            <person name="Hildebrand F."/>
            <person name="Kaas R.S."/>
            <person name="Kennedy S."/>
            <person name="Kristiansen K."/>
            <person name="Kultima J.R."/>
            <person name="Leonard P."/>
            <person name="Levenez F."/>
            <person name="Lund O."/>
            <person name="Moumen B."/>
            <person name="Le Paslier D."/>
            <person name="Pons N."/>
            <person name="Pedersen O."/>
            <person name="Prifti E."/>
            <person name="Qin J."/>
            <person name="Raes J."/>
            <person name="Tap J."/>
            <person name="Tims S."/>
            <person name="Ussery D.W."/>
            <person name="Yamada T."/>
            <person name="MetaHit consortium"/>
            <person name="Renault P."/>
            <person name="Sicheritz-Ponten T."/>
            <person name="Bork P."/>
            <person name="Wang J."/>
            <person name="Brunak S."/>
            <person name="Ehrlich S.D."/>
        </authorList>
    </citation>
    <scope>NUCLEOTIDE SEQUENCE [LARGE SCALE GENOMIC DNA]</scope>
</reference>
<evidence type="ECO:0008006" key="2">
    <source>
        <dbReference type="Google" id="ProtNLM"/>
    </source>
</evidence>
<name>R6WWR1_9FIRM</name>